<reference evidence="1 2" key="1">
    <citation type="submission" date="2013-02" db="EMBL/GenBank/DDBJ databases">
        <title>The Genome Sequence of Acinetobacter gerneri CIP 107464.</title>
        <authorList>
            <consortium name="The Broad Institute Genome Sequencing Platform"/>
            <consortium name="The Broad Institute Genome Sequencing Center for Infectious Disease"/>
            <person name="Cerqueira G."/>
            <person name="Feldgarden M."/>
            <person name="Courvalin P."/>
            <person name="Perichon B."/>
            <person name="Grillot-Courvalin C."/>
            <person name="Clermont D."/>
            <person name="Rocha E."/>
            <person name="Yoon E.-J."/>
            <person name="Nemec A."/>
            <person name="Walker B."/>
            <person name="Young S.K."/>
            <person name="Zeng Q."/>
            <person name="Gargeya S."/>
            <person name="Fitzgerald M."/>
            <person name="Haas B."/>
            <person name="Abouelleil A."/>
            <person name="Alvarado L."/>
            <person name="Arachchi H.M."/>
            <person name="Berlin A.M."/>
            <person name="Chapman S.B."/>
            <person name="Dewar J."/>
            <person name="Goldberg J."/>
            <person name="Griggs A."/>
            <person name="Gujja S."/>
            <person name="Hansen M."/>
            <person name="Howarth C."/>
            <person name="Imamovic A."/>
            <person name="Larimer J."/>
            <person name="McCowan C."/>
            <person name="Murphy C."/>
            <person name="Neiman D."/>
            <person name="Pearson M."/>
            <person name="Priest M."/>
            <person name="Roberts A."/>
            <person name="Saif S."/>
            <person name="Shea T."/>
            <person name="Sisk P."/>
            <person name="Sykes S."/>
            <person name="Wortman J."/>
            <person name="Nusbaum C."/>
            <person name="Birren B."/>
        </authorList>
    </citation>
    <scope>NUCLEOTIDE SEQUENCE [LARGE SCALE GENOMIC DNA]</scope>
    <source>
        <strain evidence="1 2">CIP 107464</strain>
    </source>
</reference>
<dbReference type="GeneID" id="84210413"/>
<organism evidence="1 2">
    <name type="scientific">Acinetobacter gerneri DSM 14967 = CIP 107464 = MTCC 9824</name>
    <dbReference type="NCBI Taxonomy" id="1120926"/>
    <lineage>
        <taxon>Bacteria</taxon>
        <taxon>Pseudomonadati</taxon>
        <taxon>Pseudomonadota</taxon>
        <taxon>Gammaproteobacteria</taxon>
        <taxon>Moraxellales</taxon>
        <taxon>Moraxellaceae</taxon>
        <taxon>Acinetobacter</taxon>
    </lineage>
</organism>
<dbReference type="OrthoDB" id="6660515at2"/>
<dbReference type="Proteomes" id="UP000013117">
    <property type="component" value="Unassembled WGS sequence"/>
</dbReference>
<protein>
    <submittedName>
        <fullName evidence="1">Uncharacterized protein</fullName>
    </submittedName>
</protein>
<dbReference type="AlphaFoldDB" id="N8Y788"/>
<dbReference type="RefSeq" id="WP_004866356.1">
    <property type="nucleotide sequence ID" value="NZ_ASYY01000031.1"/>
</dbReference>
<dbReference type="eggNOG" id="ENOG502ZQ65">
    <property type="taxonomic scope" value="Bacteria"/>
</dbReference>
<evidence type="ECO:0000313" key="1">
    <source>
        <dbReference type="EMBL" id="ENV32617.1"/>
    </source>
</evidence>
<comment type="caution">
    <text evidence="1">The sequence shown here is derived from an EMBL/GenBank/DDBJ whole genome shotgun (WGS) entry which is preliminary data.</text>
</comment>
<gene>
    <name evidence="1" type="ORF">F960_03124</name>
</gene>
<evidence type="ECO:0000313" key="2">
    <source>
        <dbReference type="Proteomes" id="UP000013117"/>
    </source>
</evidence>
<accession>N8Y788</accession>
<keyword evidence="2" id="KW-1185">Reference proteome</keyword>
<name>N8Y788_9GAMM</name>
<proteinExistence type="predicted"/>
<sequence length="250" mass="28156">MNVEMIEHQRNIMAAMGIDIWVPQGCADIRQVNTSLYRDMARAEAEIEAVSQHIQIETAQQKTIQSDIAITTALQTKVTQPVHENKKPFVDQNAVGLDAVALDINTQNKNTVTHSNIATELLAPLAVDAFYLQAVSLENCVIVVDVSKLSEAENTLWGNIQRAAPHQYDELKWPFPLGQFQDGRSAHIYVQGFVDALRSDKHVLSLGALPHLADLKLIQLASLQEMLDQPLLKRRLWQFMRNKIEQMEVK</sequence>
<dbReference type="STRING" id="202952.GCA_000747725_02226"/>
<dbReference type="EMBL" id="APPN01000073">
    <property type="protein sequence ID" value="ENV32617.1"/>
    <property type="molecule type" value="Genomic_DNA"/>
</dbReference>
<dbReference type="HOGENOM" id="CLU_1280911_0_0_6"/>
<dbReference type="PATRIC" id="fig|1120926.3.peg.3036"/>